<evidence type="ECO:0000256" key="2">
    <source>
        <dbReference type="ARBA" id="ARBA00022618"/>
    </source>
</evidence>
<evidence type="ECO:0000259" key="7">
    <source>
        <dbReference type="Pfam" id="PF03799"/>
    </source>
</evidence>
<evidence type="ECO:0000256" key="3">
    <source>
        <dbReference type="ARBA" id="ARBA00022692"/>
    </source>
</evidence>
<feature type="domain" description="POTRA" evidence="8">
    <location>
        <begin position="54"/>
        <end position="120"/>
    </location>
</feature>
<keyword evidence="5" id="KW-0131">Cell cycle</keyword>
<evidence type="ECO:0000313" key="10">
    <source>
        <dbReference type="Proteomes" id="UP000766570"/>
    </source>
</evidence>
<name>A0ABS4WGM6_9MICC</name>
<dbReference type="Proteomes" id="UP000766570">
    <property type="component" value="Unassembled WGS sequence"/>
</dbReference>
<feature type="domain" description="Cell division protein FtsQ/DivIB C-terminal" evidence="7">
    <location>
        <begin position="131"/>
        <end position="230"/>
    </location>
</feature>
<keyword evidence="10" id="KW-1185">Reference proteome</keyword>
<dbReference type="PANTHER" id="PTHR37820">
    <property type="entry name" value="CELL DIVISION PROTEIN DIVIB"/>
    <property type="match status" value="1"/>
</dbReference>
<proteinExistence type="predicted"/>
<gene>
    <name evidence="9" type="ORF">JOF46_003262</name>
</gene>
<evidence type="ECO:0000259" key="8">
    <source>
        <dbReference type="Pfam" id="PF08478"/>
    </source>
</evidence>
<evidence type="ECO:0000313" key="9">
    <source>
        <dbReference type="EMBL" id="MBP2375350.1"/>
    </source>
</evidence>
<feature type="transmembrane region" description="Helical" evidence="6">
    <location>
        <begin position="29"/>
        <end position="53"/>
    </location>
</feature>
<keyword evidence="6" id="KW-0472">Membrane</keyword>
<dbReference type="PANTHER" id="PTHR37820:SF1">
    <property type="entry name" value="CELL DIVISION PROTEIN FTSQ"/>
    <property type="match status" value="1"/>
</dbReference>
<evidence type="ECO:0000256" key="6">
    <source>
        <dbReference type="SAM" id="Phobius"/>
    </source>
</evidence>
<keyword evidence="2 9" id="KW-0132">Cell division</keyword>
<comment type="caution">
    <text evidence="9">The sequence shown here is derived from an EMBL/GenBank/DDBJ whole genome shotgun (WGS) entry which is preliminary data.</text>
</comment>
<organism evidence="9 10">
    <name type="scientific">Paeniglutamicibacter psychrophenolicus</name>
    <dbReference type="NCBI Taxonomy" id="257454"/>
    <lineage>
        <taxon>Bacteria</taxon>
        <taxon>Bacillati</taxon>
        <taxon>Actinomycetota</taxon>
        <taxon>Actinomycetes</taxon>
        <taxon>Micrococcales</taxon>
        <taxon>Micrococcaceae</taxon>
        <taxon>Paeniglutamicibacter</taxon>
    </lineage>
</organism>
<dbReference type="RefSeq" id="WP_209908877.1">
    <property type="nucleotide sequence ID" value="NZ_BAAAMI010000018.1"/>
</dbReference>
<accession>A0ABS4WGM6</accession>
<keyword evidence="4 6" id="KW-1133">Transmembrane helix</keyword>
<keyword evidence="1" id="KW-1003">Cell membrane</keyword>
<dbReference type="GO" id="GO:0051301">
    <property type="term" value="P:cell division"/>
    <property type="evidence" value="ECO:0007669"/>
    <property type="project" value="UniProtKB-KW"/>
</dbReference>
<sequence>MRGNTGSGPGDSNVLDLPQDPAVRARKRWLIGGAVVAALVVALVLVLTFSPILAIKSITVSGNELVSEKKIQQALEPLHGVPLSRVGTGTVMDLLAGEPAVKDAIVQAEANNTLQVQIVEFVPVAVLLEGKQRSLVGPDGQLLAKLGAKKKPKLPTIRSSKVTKDPKVFSMLTRVLSELPDKLLATVDHATATSKDFVELKLNDGTLVIWGNDQESALKTKVLEALLGAPKDKKAPIKVYDISSPQHPVAR</sequence>
<evidence type="ECO:0000256" key="4">
    <source>
        <dbReference type="ARBA" id="ARBA00022989"/>
    </source>
</evidence>
<dbReference type="Gene3D" id="3.10.20.310">
    <property type="entry name" value="membrane protein fhac"/>
    <property type="match status" value="1"/>
</dbReference>
<reference evidence="9 10" key="1">
    <citation type="submission" date="2021-03" db="EMBL/GenBank/DDBJ databases">
        <title>Sequencing the genomes of 1000 actinobacteria strains.</title>
        <authorList>
            <person name="Klenk H.-P."/>
        </authorList>
    </citation>
    <scope>NUCLEOTIDE SEQUENCE [LARGE SCALE GENOMIC DNA]</scope>
    <source>
        <strain evidence="9 10">DSM 15454</strain>
    </source>
</reference>
<dbReference type="InterPro" id="IPR013685">
    <property type="entry name" value="POTRA_FtsQ_type"/>
</dbReference>
<dbReference type="Pfam" id="PF03799">
    <property type="entry name" value="FtsQ_DivIB_C"/>
    <property type="match status" value="1"/>
</dbReference>
<dbReference type="InterPro" id="IPR050487">
    <property type="entry name" value="FtsQ_DivIB"/>
</dbReference>
<protein>
    <submittedName>
        <fullName evidence="9">Cell division protein FtsQ</fullName>
    </submittedName>
</protein>
<dbReference type="EMBL" id="JAGIOE010000001">
    <property type="protein sequence ID" value="MBP2375350.1"/>
    <property type="molecule type" value="Genomic_DNA"/>
</dbReference>
<keyword evidence="3 6" id="KW-0812">Transmembrane</keyword>
<dbReference type="InterPro" id="IPR005548">
    <property type="entry name" value="Cell_div_FtsQ/DivIB_C"/>
</dbReference>
<evidence type="ECO:0000256" key="1">
    <source>
        <dbReference type="ARBA" id="ARBA00022475"/>
    </source>
</evidence>
<dbReference type="Pfam" id="PF08478">
    <property type="entry name" value="POTRA_1"/>
    <property type="match status" value="1"/>
</dbReference>
<evidence type="ECO:0000256" key="5">
    <source>
        <dbReference type="ARBA" id="ARBA00023306"/>
    </source>
</evidence>